<sequence>MRRLLLCIAPSLLLLGCTGISPGFFEGMDSLPKQMVSRQVLVTLPENLKADWGTIRDELAQQNDILKSGEFLLPSIGVDCLVYEVPAQENLKKVIQQLRADARVALAQENQVFEGLQSGKSEAFADMSYAPKLTHADIAQRIATGKGIRLAVVDTGAEKDHPDLKGQSLETGNFVDGSDYSFRHDRHGTAVTGVILANADDGTGINGMAPNAEVSILKACWYPGASNAKAQCSSWSLAKALDAAISKGVRIINLSLAGPPDELLQKLLETAHKRGISVVAAALEKQAKPGFPAELPFVIPVISTGPDGRITQPFWLSAYPDVVVAPGVEILTTVPDDGYDFVSGSSLAAAHVSGVIALLLEVKPTLSPTQVKALLLRNGKGKGQSTGILQVLDAWAILQAVQ</sequence>
<dbReference type="PROSITE" id="PS00137">
    <property type="entry name" value="SUBTILASE_HIS"/>
    <property type="match status" value="1"/>
</dbReference>
<dbReference type="InterPro" id="IPR050131">
    <property type="entry name" value="Peptidase_S8_subtilisin-like"/>
</dbReference>
<dbReference type="PANTHER" id="PTHR43806:SF11">
    <property type="entry name" value="CEREVISIN-RELATED"/>
    <property type="match status" value="1"/>
</dbReference>
<dbReference type="InterPro" id="IPR036852">
    <property type="entry name" value="Peptidase_S8/S53_dom_sf"/>
</dbReference>
<feature type="active site" description="Charge relay system" evidence="5">
    <location>
        <position position="346"/>
    </location>
</feature>
<dbReference type="eggNOG" id="COG1404">
    <property type="taxonomic scope" value="Bacteria"/>
</dbReference>
<accession>V5BZ25</accession>
<dbReference type="Gene3D" id="3.40.50.200">
    <property type="entry name" value="Peptidase S8/S53 domain"/>
    <property type="match status" value="1"/>
</dbReference>
<dbReference type="GO" id="GO:0004252">
    <property type="term" value="F:serine-type endopeptidase activity"/>
    <property type="evidence" value="ECO:0007669"/>
    <property type="project" value="UniProtKB-UniRule"/>
</dbReference>
<dbReference type="STRING" id="1116472.MGMO_98c00160"/>
<dbReference type="GO" id="GO:0006508">
    <property type="term" value="P:proteolysis"/>
    <property type="evidence" value="ECO:0007669"/>
    <property type="project" value="UniProtKB-KW"/>
</dbReference>
<dbReference type="OrthoDB" id="9790784at2"/>
<dbReference type="PANTHER" id="PTHR43806">
    <property type="entry name" value="PEPTIDASE S8"/>
    <property type="match status" value="1"/>
</dbReference>
<evidence type="ECO:0000313" key="7">
    <source>
        <dbReference type="EMBL" id="ESS71512.1"/>
    </source>
</evidence>
<dbReference type="InterPro" id="IPR022398">
    <property type="entry name" value="Peptidase_S8_His-AS"/>
</dbReference>
<dbReference type="Pfam" id="PF00082">
    <property type="entry name" value="Peptidase_S8"/>
    <property type="match status" value="1"/>
</dbReference>
<evidence type="ECO:0000259" key="6">
    <source>
        <dbReference type="Pfam" id="PF00082"/>
    </source>
</evidence>
<name>V5BZ25_9GAMM</name>
<dbReference type="PRINTS" id="PR00723">
    <property type="entry name" value="SUBTILISIN"/>
</dbReference>
<comment type="similarity">
    <text evidence="1 5">Belongs to the peptidase S8 family.</text>
</comment>
<keyword evidence="2 5" id="KW-0645">Protease</keyword>
<protein>
    <submittedName>
        <fullName evidence="7">Thermophilic serine proteinase</fullName>
        <ecNumber evidence="7">3.4.21.-</ecNumber>
    </submittedName>
</protein>
<evidence type="ECO:0000256" key="2">
    <source>
        <dbReference type="ARBA" id="ARBA00022670"/>
    </source>
</evidence>
<evidence type="ECO:0000313" key="8">
    <source>
        <dbReference type="Proteomes" id="UP000017842"/>
    </source>
</evidence>
<organism evidence="7 8">
    <name type="scientific">Methyloglobulus morosus KoM1</name>
    <dbReference type="NCBI Taxonomy" id="1116472"/>
    <lineage>
        <taxon>Bacteria</taxon>
        <taxon>Pseudomonadati</taxon>
        <taxon>Pseudomonadota</taxon>
        <taxon>Gammaproteobacteria</taxon>
        <taxon>Methylococcales</taxon>
        <taxon>Methylococcaceae</taxon>
        <taxon>Methyloglobulus</taxon>
    </lineage>
</organism>
<dbReference type="InterPro" id="IPR000209">
    <property type="entry name" value="Peptidase_S8/S53_dom"/>
</dbReference>
<dbReference type="EC" id="3.4.21.-" evidence="7"/>
<reference evidence="7 8" key="1">
    <citation type="journal article" date="2013" name="Genome Announc.">
        <title>Draft Genome Sequence of the Methanotrophic Gammaproteobacterium Methyloglobulus morosus DSM 22980 Strain KoM1.</title>
        <authorList>
            <person name="Poehlein A."/>
            <person name="Deutzmann J.S."/>
            <person name="Daniel R."/>
            <person name="Simeonova D.D."/>
        </authorList>
    </citation>
    <scope>NUCLEOTIDE SEQUENCE [LARGE SCALE GENOMIC DNA]</scope>
    <source>
        <strain evidence="7 8">KoM1</strain>
    </source>
</reference>
<comment type="caution">
    <text evidence="7">The sequence shown here is derived from an EMBL/GenBank/DDBJ whole genome shotgun (WGS) entry which is preliminary data.</text>
</comment>
<keyword evidence="3 5" id="KW-0378">Hydrolase</keyword>
<evidence type="ECO:0000256" key="3">
    <source>
        <dbReference type="ARBA" id="ARBA00022801"/>
    </source>
</evidence>
<keyword evidence="8" id="KW-1185">Reference proteome</keyword>
<keyword evidence="4 5" id="KW-0720">Serine protease</keyword>
<dbReference type="EMBL" id="AYLO01000094">
    <property type="protein sequence ID" value="ESS71512.1"/>
    <property type="molecule type" value="Genomic_DNA"/>
</dbReference>
<proteinExistence type="inferred from homology"/>
<dbReference type="SUPFAM" id="SSF52743">
    <property type="entry name" value="Subtilisin-like"/>
    <property type="match status" value="1"/>
</dbReference>
<dbReference type="AlphaFoldDB" id="V5BZ25"/>
<feature type="active site" description="Charge relay system" evidence="5">
    <location>
        <position position="154"/>
    </location>
</feature>
<dbReference type="InterPro" id="IPR015500">
    <property type="entry name" value="Peptidase_S8_subtilisin-rel"/>
</dbReference>
<dbReference type="PROSITE" id="PS51257">
    <property type="entry name" value="PROKAR_LIPOPROTEIN"/>
    <property type="match status" value="1"/>
</dbReference>
<dbReference type="PROSITE" id="PS51892">
    <property type="entry name" value="SUBTILASE"/>
    <property type="match status" value="1"/>
</dbReference>
<feature type="domain" description="Peptidase S8/S53" evidence="6">
    <location>
        <begin position="145"/>
        <end position="379"/>
    </location>
</feature>
<gene>
    <name evidence="7" type="ORF">MGMO_98c00160</name>
</gene>
<dbReference type="Proteomes" id="UP000017842">
    <property type="component" value="Unassembled WGS sequence"/>
</dbReference>
<dbReference type="RefSeq" id="WP_023495438.1">
    <property type="nucleotide sequence ID" value="NZ_AYLO01000094.1"/>
</dbReference>
<feature type="active site" description="Charge relay system" evidence="5">
    <location>
        <position position="187"/>
    </location>
</feature>
<evidence type="ECO:0000256" key="4">
    <source>
        <dbReference type="ARBA" id="ARBA00022825"/>
    </source>
</evidence>
<evidence type="ECO:0000256" key="1">
    <source>
        <dbReference type="ARBA" id="ARBA00011073"/>
    </source>
</evidence>
<evidence type="ECO:0000256" key="5">
    <source>
        <dbReference type="PROSITE-ProRule" id="PRU01240"/>
    </source>
</evidence>